<keyword evidence="2" id="KW-1185">Reference proteome</keyword>
<protein>
    <submittedName>
        <fullName evidence="1">Uncharacterized protein</fullName>
    </submittedName>
</protein>
<accession>A0A4R2IC59</accession>
<dbReference type="Proteomes" id="UP000295573">
    <property type="component" value="Unassembled WGS sequence"/>
</dbReference>
<dbReference type="AlphaFoldDB" id="A0A4R2IC59"/>
<proteinExistence type="predicted"/>
<sequence>MPPRHRFIAHLIRRGIAAGDFSPSAALNQLLMQRTSAQ</sequence>
<evidence type="ECO:0000313" key="1">
    <source>
        <dbReference type="EMBL" id="TCO41058.1"/>
    </source>
</evidence>
<name>A0A4R2IC59_9ACTN</name>
<gene>
    <name evidence="1" type="ORF">EV646_116150</name>
</gene>
<comment type="caution">
    <text evidence="1">The sequence shown here is derived from an EMBL/GenBank/DDBJ whole genome shotgun (WGS) entry which is preliminary data.</text>
</comment>
<dbReference type="EMBL" id="SLWR01000016">
    <property type="protein sequence ID" value="TCO41058.1"/>
    <property type="molecule type" value="Genomic_DNA"/>
</dbReference>
<evidence type="ECO:0000313" key="2">
    <source>
        <dbReference type="Proteomes" id="UP000295573"/>
    </source>
</evidence>
<reference evidence="1 2" key="1">
    <citation type="journal article" date="2015" name="Stand. Genomic Sci.">
        <title>Genomic Encyclopedia of Bacterial and Archaeal Type Strains, Phase III: the genomes of soil and plant-associated and newly described type strains.</title>
        <authorList>
            <person name="Whitman W.B."/>
            <person name="Woyke T."/>
            <person name="Klenk H.P."/>
            <person name="Zhou Y."/>
            <person name="Lilburn T.G."/>
            <person name="Beck B.J."/>
            <person name="De Vos P."/>
            <person name="Vandamme P."/>
            <person name="Eisen J.A."/>
            <person name="Garrity G."/>
            <person name="Hugenholtz P."/>
            <person name="Kyrpides N.C."/>
        </authorList>
    </citation>
    <scope>NUCLEOTIDE SEQUENCE [LARGE SCALE GENOMIC DNA]</scope>
    <source>
        <strain evidence="1 2">VKM Ac-2541</strain>
    </source>
</reference>
<organism evidence="1 2">
    <name type="scientific">Kribbella antiqua</name>
    <dbReference type="NCBI Taxonomy" id="2512217"/>
    <lineage>
        <taxon>Bacteria</taxon>
        <taxon>Bacillati</taxon>
        <taxon>Actinomycetota</taxon>
        <taxon>Actinomycetes</taxon>
        <taxon>Propionibacteriales</taxon>
        <taxon>Kribbellaceae</taxon>
        <taxon>Kribbella</taxon>
    </lineage>
</organism>